<name>A0A5C5V533_9BACT</name>
<proteinExistence type="predicted"/>
<comment type="caution">
    <text evidence="1">The sequence shown here is derived from an EMBL/GenBank/DDBJ whole genome shotgun (WGS) entry which is preliminary data.</text>
</comment>
<evidence type="ECO:0000313" key="2">
    <source>
        <dbReference type="Proteomes" id="UP000318878"/>
    </source>
</evidence>
<reference evidence="1 2" key="1">
    <citation type="submission" date="2019-02" db="EMBL/GenBank/DDBJ databases">
        <title>Deep-cultivation of Planctomycetes and their phenomic and genomic characterization uncovers novel biology.</title>
        <authorList>
            <person name="Wiegand S."/>
            <person name="Jogler M."/>
            <person name="Boedeker C."/>
            <person name="Pinto D."/>
            <person name="Vollmers J."/>
            <person name="Rivas-Marin E."/>
            <person name="Kohn T."/>
            <person name="Peeters S.H."/>
            <person name="Heuer A."/>
            <person name="Rast P."/>
            <person name="Oberbeckmann S."/>
            <person name="Bunk B."/>
            <person name="Jeske O."/>
            <person name="Meyerdierks A."/>
            <person name="Storesund J.E."/>
            <person name="Kallscheuer N."/>
            <person name="Luecker S."/>
            <person name="Lage O.M."/>
            <person name="Pohl T."/>
            <person name="Merkel B.J."/>
            <person name="Hornburger P."/>
            <person name="Mueller R.-W."/>
            <person name="Bruemmer F."/>
            <person name="Labrenz M."/>
            <person name="Spormann A.M."/>
            <person name="Op Den Camp H."/>
            <person name="Overmann J."/>
            <person name="Amann R."/>
            <person name="Jetten M.S.M."/>
            <person name="Mascher T."/>
            <person name="Medema M.H."/>
            <person name="Devos D.P."/>
            <person name="Kaster A.-K."/>
            <person name="Ovreas L."/>
            <person name="Rohde M."/>
            <person name="Galperin M.Y."/>
            <person name="Jogler C."/>
        </authorList>
    </citation>
    <scope>NUCLEOTIDE SEQUENCE [LARGE SCALE GENOMIC DNA]</scope>
    <source>
        <strain evidence="1 2">Enr8</strain>
    </source>
</reference>
<sequence length="101" mass="11153">MNRRDYLAGALALLTIIGCGGYPEVSPAAYEMAKTLSTVCNLQNDQQLQRFRTLIDDKLSAGEITASEHAMLSRIADMAESGDWQNAELETRQMMLDQAGR</sequence>
<dbReference type="RefSeq" id="WP_146432609.1">
    <property type="nucleotide sequence ID" value="NZ_SJPF01000003.1"/>
</dbReference>
<accession>A0A5C5V533</accession>
<dbReference type="AlphaFoldDB" id="A0A5C5V533"/>
<protein>
    <submittedName>
        <fullName evidence="1">Uncharacterized protein</fullName>
    </submittedName>
</protein>
<dbReference type="OrthoDB" id="288412at2"/>
<gene>
    <name evidence="1" type="ORF">Enr8_28930</name>
</gene>
<keyword evidence="2" id="KW-1185">Reference proteome</keyword>
<organism evidence="1 2">
    <name type="scientific">Blastopirellula retiformator</name>
    <dbReference type="NCBI Taxonomy" id="2527970"/>
    <lineage>
        <taxon>Bacteria</taxon>
        <taxon>Pseudomonadati</taxon>
        <taxon>Planctomycetota</taxon>
        <taxon>Planctomycetia</taxon>
        <taxon>Pirellulales</taxon>
        <taxon>Pirellulaceae</taxon>
        <taxon>Blastopirellula</taxon>
    </lineage>
</organism>
<dbReference type="EMBL" id="SJPF01000003">
    <property type="protein sequence ID" value="TWT33073.1"/>
    <property type="molecule type" value="Genomic_DNA"/>
</dbReference>
<dbReference type="Proteomes" id="UP000318878">
    <property type="component" value="Unassembled WGS sequence"/>
</dbReference>
<dbReference type="PROSITE" id="PS51257">
    <property type="entry name" value="PROKAR_LIPOPROTEIN"/>
    <property type="match status" value="1"/>
</dbReference>
<evidence type="ECO:0000313" key="1">
    <source>
        <dbReference type="EMBL" id="TWT33073.1"/>
    </source>
</evidence>